<gene>
    <name evidence="2" type="ORF">BCB44BAC_02073</name>
</gene>
<feature type="transmembrane region" description="Helical" evidence="1">
    <location>
        <begin position="43"/>
        <end position="64"/>
    </location>
</feature>
<dbReference type="EMBL" id="FMIK01000024">
    <property type="protein sequence ID" value="SCL92543.1"/>
    <property type="molecule type" value="Genomic_DNA"/>
</dbReference>
<keyword evidence="1" id="KW-0812">Transmembrane</keyword>
<sequence>MADTQNNGNKNFFKKRFYNVLTSIPLVVIALITIYSLDFGFTHFLLLTGITTIILMIQCIYYYLA</sequence>
<dbReference type="RefSeq" id="WP_048722977.1">
    <property type="nucleotide sequence ID" value="NZ_CP024101.1"/>
</dbReference>
<feature type="transmembrane region" description="Helical" evidence="1">
    <location>
        <begin position="17"/>
        <end position="37"/>
    </location>
</feature>
<dbReference type="AlphaFoldDB" id="A0AAX2CGZ4"/>
<protein>
    <submittedName>
        <fullName evidence="2">Uncharacterized protein</fullName>
    </submittedName>
</protein>
<proteinExistence type="predicted"/>
<reference evidence="2 3" key="1">
    <citation type="submission" date="2016-08" db="EMBL/GenBank/DDBJ databases">
        <authorList>
            <person name="Loux V."/>
            <person name="Rue O."/>
        </authorList>
    </citation>
    <scope>NUCLEOTIDE SEQUENCE [LARGE SCALE GENOMIC DNA]</scope>
    <source>
        <strain evidence="2 3">AFSSA_08CEB44bac</strain>
    </source>
</reference>
<evidence type="ECO:0000313" key="3">
    <source>
        <dbReference type="Proteomes" id="UP000242164"/>
    </source>
</evidence>
<evidence type="ECO:0000256" key="1">
    <source>
        <dbReference type="SAM" id="Phobius"/>
    </source>
</evidence>
<comment type="caution">
    <text evidence="2">The sequence shown here is derived from an EMBL/GenBank/DDBJ whole genome shotgun (WGS) entry which is preliminary data.</text>
</comment>
<accession>A0AAX2CGZ4</accession>
<name>A0AAX2CGZ4_9BACI</name>
<organism evidence="2 3">
    <name type="scientific">Bacillus cytotoxicus</name>
    <dbReference type="NCBI Taxonomy" id="580165"/>
    <lineage>
        <taxon>Bacteria</taxon>
        <taxon>Bacillati</taxon>
        <taxon>Bacillota</taxon>
        <taxon>Bacilli</taxon>
        <taxon>Bacillales</taxon>
        <taxon>Bacillaceae</taxon>
        <taxon>Bacillus</taxon>
        <taxon>Bacillus cereus group</taxon>
    </lineage>
</organism>
<dbReference type="Proteomes" id="UP000242164">
    <property type="component" value="Unassembled WGS sequence"/>
</dbReference>
<evidence type="ECO:0000313" key="2">
    <source>
        <dbReference type="EMBL" id="SCL92543.1"/>
    </source>
</evidence>
<keyword evidence="1" id="KW-0472">Membrane</keyword>
<keyword evidence="1" id="KW-1133">Transmembrane helix</keyword>